<evidence type="ECO:0000256" key="1">
    <source>
        <dbReference type="ARBA" id="ARBA00007074"/>
    </source>
</evidence>
<evidence type="ECO:0000256" key="5">
    <source>
        <dbReference type="ARBA" id="ARBA00022801"/>
    </source>
</evidence>
<dbReference type="PROSITE" id="PS51935">
    <property type="entry name" value="NLPC_P60"/>
    <property type="match status" value="1"/>
</dbReference>
<evidence type="ECO:0000256" key="6">
    <source>
        <dbReference type="ARBA" id="ARBA00022807"/>
    </source>
</evidence>
<feature type="chain" id="PRO_5045256612" evidence="7">
    <location>
        <begin position="33"/>
        <end position="273"/>
    </location>
</feature>
<dbReference type="SUPFAM" id="SSF54001">
    <property type="entry name" value="Cysteine proteinases"/>
    <property type="match status" value="1"/>
</dbReference>
<protein>
    <submittedName>
        <fullName evidence="10">NlpC/P60 family protein</fullName>
    </submittedName>
</protein>
<dbReference type="InterPro" id="IPR000064">
    <property type="entry name" value="NLP_P60_dom"/>
</dbReference>
<dbReference type="InterPro" id="IPR018392">
    <property type="entry name" value="LysM"/>
</dbReference>
<feature type="domain" description="NlpC/P60" evidence="9">
    <location>
        <begin position="154"/>
        <end position="273"/>
    </location>
</feature>
<dbReference type="PANTHER" id="PTHR47053:SF1">
    <property type="entry name" value="MUREIN DD-ENDOPEPTIDASE MEPH-RELATED"/>
    <property type="match status" value="1"/>
</dbReference>
<dbReference type="Pfam" id="PF01476">
    <property type="entry name" value="LysM"/>
    <property type="match status" value="2"/>
</dbReference>
<dbReference type="SUPFAM" id="SSF54106">
    <property type="entry name" value="LysM domain"/>
    <property type="match status" value="2"/>
</dbReference>
<keyword evidence="5" id="KW-0378">Hydrolase</keyword>
<sequence length="273" mass="28511">MFPKNALRILSALFMGGAASTTISVGSTVAHAATVKAKSGDTVKDIANKQHMTIQAVAKANHMQGNQQLKKGRKIKIPKSVTAKKGESISVIAQKVGVKTQDLLDANGLTWQDATIQEGQKIALPSKAKAVKTTTATKQTTTSNAQATLSSINNTTAAKIVNLATQIANSGVPYVWGGESMSGFDCSGLTQYVYAQAGINIPRTSEAQAGAVTQKPVSQAQPGDLLFWNEGGDIGHVAIYIGNGQYVQAPQPGQNVQIQSISAFTPSFAGSVR</sequence>
<feature type="domain" description="LysM" evidence="8">
    <location>
        <begin position="79"/>
        <end position="124"/>
    </location>
</feature>
<dbReference type="PROSITE" id="PS51782">
    <property type="entry name" value="LYSM"/>
    <property type="match status" value="2"/>
</dbReference>
<dbReference type="CDD" id="cd00118">
    <property type="entry name" value="LysM"/>
    <property type="match status" value="2"/>
</dbReference>
<evidence type="ECO:0000259" key="8">
    <source>
        <dbReference type="PROSITE" id="PS51782"/>
    </source>
</evidence>
<proteinExistence type="inferred from homology"/>
<dbReference type="EMBL" id="JBETVU010000007">
    <property type="protein sequence ID" value="MES5148421.1"/>
    <property type="molecule type" value="Genomic_DNA"/>
</dbReference>
<evidence type="ECO:0000256" key="3">
    <source>
        <dbReference type="ARBA" id="ARBA00022729"/>
    </source>
</evidence>
<dbReference type="InterPro" id="IPR036779">
    <property type="entry name" value="LysM_dom_sf"/>
</dbReference>
<dbReference type="Gene3D" id="3.10.350.10">
    <property type="entry name" value="LysM domain"/>
    <property type="match status" value="2"/>
</dbReference>
<accession>A0ABV2B578</accession>
<evidence type="ECO:0000313" key="10">
    <source>
        <dbReference type="EMBL" id="MES5148421.1"/>
    </source>
</evidence>
<dbReference type="InterPro" id="IPR038765">
    <property type="entry name" value="Papain-like_cys_pep_sf"/>
</dbReference>
<dbReference type="PANTHER" id="PTHR47053">
    <property type="entry name" value="MUREIN DD-ENDOPEPTIDASE MEPH-RELATED"/>
    <property type="match status" value="1"/>
</dbReference>
<dbReference type="Pfam" id="PF00877">
    <property type="entry name" value="NLPC_P60"/>
    <property type="match status" value="1"/>
</dbReference>
<reference evidence="10" key="1">
    <citation type="submission" date="2024-06" db="EMBL/GenBank/DDBJ databases">
        <title>Vaginal Lactobacillus fatty acid response mechanisms reveal a metabolite-targeted strategy for bacterial vaginosis treatment.</title>
        <authorList>
            <person name="Zhu M."/>
            <person name="Blainey P.C."/>
            <person name="Bloom S.M."/>
            <person name="Kwon D.S."/>
        </authorList>
    </citation>
    <scope>NUCLEOTIDE SEQUENCE</scope>
    <source>
        <strain evidence="10">194_F1_1</strain>
    </source>
</reference>
<dbReference type="Gene3D" id="3.90.1720.10">
    <property type="entry name" value="endopeptidase domain like (from Nostoc punctiforme)"/>
    <property type="match status" value="1"/>
</dbReference>
<dbReference type="RefSeq" id="WP_155634654.1">
    <property type="nucleotide sequence ID" value="NZ_JAKXAW010000122.1"/>
</dbReference>
<evidence type="ECO:0000259" key="9">
    <source>
        <dbReference type="PROSITE" id="PS51935"/>
    </source>
</evidence>
<evidence type="ECO:0000256" key="7">
    <source>
        <dbReference type="SAM" id="SignalP"/>
    </source>
</evidence>
<keyword evidence="6" id="KW-0788">Thiol protease</keyword>
<keyword evidence="2" id="KW-0645">Protease</keyword>
<dbReference type="InterPro" id="IPR051202">
    <property type="entry name" value="Peptidase_C40"/>
</dbReference>
<dbReference type="SMART" id="SM00257">
    <property type="entry name" value="LysM"/>
    <property type="match status" value="2"/>
</dbReference>
<dbReference type="Proteomes" id="UP001434419">
    <property type="component" value="Unassembled WGS sequence"/>
</dbReference>
<evidence type="ECO:0000256" key="4">
    <source>
        <dbReference type="ARBA" id="ARBA00022737"/>
    </source>
</evidence>
<keyword evidence="11" id="KW-1185">Reference proteome</keyword>
<comment type="similarity">
    <text evidence="1">Belongs to the peptidase C40 family.</text>
</comment>
<organism evidence="10 11">
    <name type="scientific">Lactobacillus crispatus</name>
    <dbReference type="NCBI Taxonomy" id="47770"/>
    <lineage>
        <taxon>Bacteria</taxon>
        <taxon>Bacillati</taxon>
        <taxon>Bacillota</taxon>
        <taxon>Bacilli</taxon>
        <taxon>Lactobacillales</taxon>
        <taxon>Lactobacillaceae</taxon>
        <taxon>Lactobacillus</taxon>
    </lineage>
</organism>
<comment type="caution">
    <text evidence="10">The sequence shown here is derived from an EMBL/GenBank/DDBJ whole genome shotgun (WGS) entry which is preliminary data.</text>
</comment>
<keyword evidence="4" id="KW-0677">Repeat</keyword>
<feature type="domain" description="LysM" evidence="8">
    <location>
        <begin position="33"/>
        <end position="77"/>
    </location>
</feature>
<evidence type="ECO:0000256" key="2">
    <source>
        <dbReference type="ARBA" id="ARBA00022670"/>
    </source>
</evidence>
<evidence type="ECO:0000313" key="11">
    <source>
        <dbReference type="Proteomes" id="UP001434419"/>
    </source>
</evidence>
<keyword evidence="3 7" id="KW-0732">Signal</keyword>
<gene>
    <name evidence="10" type="ORF">ABVC42_00405</name>
</gene>
<feature type="signal peptide" evidence="7">
    <location>
        <begin position="1"/>
        <end position="32"/>
    </location>
</feature>
<name>A0ABV2B578_9LACO</name>